<keyword evidence="3" id="KW-1185">Reference proteome</keyword>
<dbReference type="EMBL" id="FOHB01000007">
    <property type="protein sequence ID" value="SES43757.1"/>
    <property type="molecule type" value="Genomic_DNA"/>
</dbReference>
<protein>
    <submittedName>
        <fullName evidence="2">Pilus assembly protein CpaB</fullName>
    </submittedName>
</protein>
<dbReference type="AlphaFoldDB" id="A0A1H9XD27"/>
<dbReference type="Pfam" id="PF16976">
    <property type="entry name" value="RcpC"/>
    <property type="match status" value="1"/>
</dbReference>
<gene>
    <name evidence="2" type="ORF">SAMN05216199_3654</name>
</gene>
<organism evidence="2 3">
    <name type="scientific">Pedococcus cremeus</name>
    <dbReference type="NCBI Taxonomy" id="587636"/>
    <lineage>
        <taxon>Bacteria</taxon>
        <taxon>Bacillati</taxon>
        <taxon>Actinomycetota</taxon>
        <taxon>Actinomycetes</taxon>
        <taxon>Micrococcales</taxon>
        <taxon>Intrasporangiaceae</taxon>
        <taxon>Pedococcus</taxon>
    </lineage>
</organism>
<dbReference type="Proteomes" id="UP000199019">
    <property type="component" value="Unassembled WGS sequence"/>
</dbReference>
<feature type="domain" description="Flp pilus assembly protein RcpC/CpaB" evidence="1">
    <location>
        <begin position="117"/>
        <end position="237"/>
    </location>
</feature>
<accession>A0A1H9XD27</accession>
<dbReference type="InterPro" id="IPR031571">
    <property type="entry name" value="RcpC_dom"/>
</dbReference>
<evidence type="ECO:0000313" key="2">
    <source>
        <dbReference type="EMBL" id="SES43757.1"/>
    </source>
</evidence>
<evidence type="ECO:0000313" key="3">
    <source>
        <dbReference type="Proteomes" id="UP000199019"/>
    </source>
</evidence>
<name>A0A1H9XD27_9MICO</name>
<evidence type="ECO:0000259" key="1">
    <source>
        <dbReference type="Pfam" id="PF16976"/>
    </source>
</evidence>
<dbReference type="OrthoDB" id="5182178at2"/>
<reference evidence="3" key="1">
    <citation type="submission" date="2016-10" db="EMBL/GenBank/DDBJ databases">
        <authorList>
            <person name="Varghese N."/>
            <person name="Submissions S."/>
        </authorList>
    </citation>
    <scope>NUCLEOTIDE SEQUENCE [LARGE SCALE GENOMIC DNA]</scope>
    <source>
        <strain evidence="3">CGMCC 1.6963</strain>
    </source>
</reference>
<proteinExistence type="predicted"/>
<dbReference type="RefSeq" id="WP_091761361.1">
    <property type="nucleotide sequence ID" value="NZ_FOHB01000007.1"/>
</dbReference>
<dbReference type="STRING" id="587636.SAMN05216199_3654"/>
<sequence length="262" mass="26841">MGRRIVAIFAAALVAILGVGAVLLYARGADQRAIAEQQPADVYVATKPVSSGTMLKDAVRSGAIVKTSVAAKGRPLGALTTVTDSNSSLLALTDIQPGEYVLAGRFGSTPKGTRAIEVPAGMVAVSVQLSDPARVGTFVTPGTRIAIFDSYKIKAIGDDPKSKTLNQADVKGTSILLDDVLVIAMGDTALTPGVQASTDEKAAPAAPSFLVTVAVSPKDAARLVHGINTGELYAALRGSDVKMAGVPRVDDLNLFDLSGVGK</sequence>